<dbReference type="InterPro" id="IPR009400">
    <property type="entry name" value="TFIIH_TTDA/Tfb5"/>
</dbReference>
<dbReference type="GO" id="GO:0005675">
    <property type="term" value="C:transcription factor TFIIH holo complex"/>
    <property type="evidence" value="ECO:0007669"/>
    <property type="project" value="TreeGrafter"/>
</dbReference>
<comment type="subcellular location">
    <subcellularLocation>
        <location evidence="1 8">Nucleus</location>
    </subcellularLocation>
</comment>
<name>A0A9D4TTZ9_CHLVU</name>
<dbReference type="Proteomes" id="UP001055712">
    <property type="component" value="Unassembled WGS sequence"/>
</dbReference>
<evidence type="ECO:0000313" key="10">
    <source>
        <dbReference type="Proteomes" id="UP001055712"/>
    </source>
</evidence>
<accession>A0A9D4TTZ9</accession>
<keyword evidence="6 8" id="KW-0234">DNA repair</keyword>
<dbReference type="GO" id="GO:0006294">
    <property type="term" value="P:nucleotide-excision repair, preincision complex assembly"/>
    <property type="evidence" value="ECO:0007669"/>
    <property type="project" value="TreeGrafter"/>
</dbReference>
<dbReference type="SMART" id="SM01395">
    <property type="entry name" value="Tbf5"/>
    <property type="match status" value="1"/>
</dbReference>
<dbReference type="PANTHER" id="PTHR28580">
    <property type="entry name" value="GENERAL TRANSCRIPTION FACTOR IIH SUBUNIT 5"/>
    <property type="match status" value="1"/>
</dbReference>
<dbReference type="OrthoDB" id="354at2759"/>
<comment type="function">
    <text evidence="8">In NER, TFIIH acts by opening DNA around the lesion to allow the excision of the damaged oligonucleotide and its replacement by a new DNA fragment. In transcription, TFIIH has an essential role in transcription initiation. When the pre-initiation complex (PIC) has been established, TFIIH is required for promoter opening and promoter escape.</text>
</comment>
<keyword evidence="7 8" id="KW-0539">Nucleus</keyword>
<evidence type="ECO:0000256" key="8">
    <source>
        <dbReference type="RuleBase" id="RU368032"/>
    </source>
</evidence>
<comment type="caution">
    <text evidence="9">The sequence shown here is derived from an EMBL/GenBank/DDBJ whole genome shotgun (WGS) entry which is preliminary data.</text>
</comment>
<reference evidence="9" key="1">
    <citation type="journal article" date="2019" name="Plant J.">
        <title>Chlorella vulgaris genome assembly and annotation reveals the molecular basis for metabolic acclimation to high light conditions.</title>
        <authorList>
            <person name="Cecchin M."/>
            <person name="Marcolungo L."/>
            <person name="Rossato M."/>
            <person name="Girolomoni L."/>
            <person name="Cosentino E."/>
            <person name="Cuine S."/>
            <person name="Li-Beisson Y."/>
            <person name="Delledonne M."/>
            <person name="Ballottari M."/>
        </authorList>
    </citation>
    <scope>NUCLEOTIDE SEQUENCE</scope>
    <source>
        <strain evidence="9">211/11P</strain>
    </source>
</reference>
<comment type="similarity">
    <text evidence="2 8">Belongs to the TFB5 family.</text>
</comment>
<dbReference type="PANTHER" id="PTHR28580:SF1">
    <property type="entry name" value="GENERAL TRANSCRIPTION FACTOR IIH SUBUNIT 5"/>
    <property type="match status" value="1"/>
</dbReference>
<keyword evidence="5 8" id="KW-0804">Transcription</keyword>
<reference evidence="9" key="2">
    <citation type="submission" date="2020-11" db="EMBL/GenBank/DDBJ databases">
        <authorList>
            <person name="Cecchin M."/>
            <person name="Marcolungo L."/>
            <person name="Rossato M."/>
            <person name="Girolomoni L."/>
            <person name="Cosentino E."/>
            <person name="Cuine S."/>
            <person name="Li-Beisson Y."/>
            <person name="Delledonne M."/>
            <person name="Ballottari M."/>
        </authorList>
    </citation>
    <scope>NUCLEOTIDE SEQUENCE</scope>
    <source>
        <strain evidence="9">211/11P</strain>
        <tissue evidence="9">Whole cell</tissue>
    </source>
</reference>
<keyword evidence="10" id="KW-1185">Reference proteome</keyword>
<dbReference type="GO" id="GO:0006367">
    <property type="term" value="P:transcription initiation at RNA polymerase II promoter"/>
    <property type="evidence" value="ECO:0007669"/>
    <property type="project" value="UniProtKB-UniRule"/>
</dbReference>
<proteinExistence type="inferred from homology"/>
<dbReference type="EMBL" id="SIDB01000003">
    <property type="protein sequence ID" value="KAI3434764.1"/>
    <property type="molecule type" value="Genomic_DNA"/>
</dbReference>
<dbReference type="SUPFAM" id="SSF142897">
    <property type="entry name" value="TFB5-like"/>
    <property type="match status" value="1"/>
</dbReference>
<dbReference type="GO" id="GO:0000439">
    <property type="term" value="C:transcription factor TFIIH core complex"/>
    <property type="evidence" value="ECO:0007669"/>
    <property type="project" value="UniProtKB-UniRule"/>
</dbReference>
<evidence type="ECO:0000256" key="3">
    <source>
        <dbReference type="ARBA" id="ARBA00022763"/>
    </source>
</evidence>
<organism evidence="9 10">
    <name type="scientific">Chlorella vulgaris</name>
    <name type="common">Green alga</name>
    <dbReference type="NCBI Taxonomy" id="3077"/>
    <lineage>
        <taxon>Eukaryota</taxon>
        <taxon>Viridiplantae</taxon>
        <taxon>Chlorophyta</taxon>
        <taxon>core chlorophytes</taxon>
        <taxon>Trebouxiophyceae</taxon>
        <taxon>Chlorellales</taxon>
        <taxon>Chlorellaceae</taxon>
        <taxon>Chlorella clade</taxon>
        <taxon>Chlorella</taxon>
    </lineage>
</organism>
<evidence type="ECO:0000256" key="5">
    <source>
        <dbReference type="ARBA" id="ARBA00023163"/>
    </source>
</evidence>
<sequence>MVKATAGVLVTGDVALIEFIRWLNESQLPAERFIINGSLDDTHLFIKESKVEFVQKKVDEWQQSLRFEPSAREHQ</sequence>
<protein>
    <recommendedName>
        <fullName evidence="8">General transcription and DNA repair factor IIH subunit TFB5</fullName>
    </recommendedName>
</protein>
<evidence type="ECO:0000256" key="4">
    <source>
        <dbReference type="ARBA" id="ARBA00023015"/>
    </source>
</evidence>
<dbReference type="InterPro" id="IPR035935">
    <property type="entry name" value="TFB5-like_sf"/>
</dbReference>
<evidence type="ECO:0000256" key="6">
    <source>
        <dbReference type="ARBA" id="ARBA00023204"/>
    </source>
</evidence>
<dbReference type="AlphaFoldDB" id="A0A9D4TTZ9"/>
<dbReference type="Pfam" id="PF06331">
    <property type="entry name" value="Tfb5"/>
    <property type="match status" value="1"/>
</dbReference>
<evidence type="ECO:0000256" key="1">
    <source>
        <dbReference type="ARBA" id="ARBA00004123"/>
    </source>
</evidence>
<evidence type="ECO:0000313" key="9">
    <source>
        <dbReference type="EMBL" id="KAI3434764.1"/>
    </source>
</evidence>
<evidence type="ECO:0000256" key="2">
    <source>
        <dbReference type="ARBA" id="ARBA00007470"/>
    </source>
</evidence>
<evidence type="ECO:0000256" key="7">
    <source>
        <dbReference type="ARBA" id="ARBA00023242"/>
    </source>
</evidence>
<dbReference type="Gene3D" id="3.30.70.1220">
    <property type="entry name" value="TFB5-like"/>
    <property type="match status" value="1"/>
</dbReference>
<keyword evidence="4 8" id="KW-0805">Transcription regulation</keyword>
<keyword evidence="3 8" id="KW-0227">DNA damage</keyword>
<comment type="subunit">
    <text evidence="8">Component of the 7-subunit TFIIH core complex.</text>
</comment>
<gene>
    <name evidence="9" type="ORF">D9Q98_002824</name>
</gene>